<dbReference type="CDD" id="cd04301">
    <property type="entry name" value="NAT_SF"/>
    <property type="match status" value="1"/>
</dbReference>
<organism evidence="1 2">
    <name type="scientific">Plebeiibacterium marinum</name>
    <dbReference type="NCBI Taxonomy" id="2992111"/>
    <lineage>
        <taxon>Bacteria</taxon>
        <taxon>Pseudomonadati</taxon>
        <taxon>Bacteroidota</taxon>
        <taxon>Bacteroidia</taxon>
        <taxon>Marinilabiliales</taxon>
        <taxon>Marinilabiliaceae</taxon>
        <taxon>Plebeiibacterium</taxon>
    </lineage>
</organism>
<evidence type="ECO:0000313" key="2">
    <source>
        <dbReference type="Proteomes" id="UP001207408"/>
    </source>
</evidence>
<dbReference type="EMBL" id="JAPDPI010000001">
    <property type="protein sequence ID" value="MCW3804135.1"/>
    <property type="molecule type" value="Genomic_DNA"/>
</dbReference>
<dbReference type="Proteomes" id="UP001207408">
    <property type="component" value="Unassembled WGS sequence"/>
</dbReference>
<keyword evidence="2" id="KW-1185">Reference proteome</keyword>
<gene>
    <name evidence="1" type="ORF">OM074_00790</name>
</gene>
<dbReference type="Gene3D" id="3.40.630.30">
    <property type="match status" value="1"/>
</dbReference>
<name>A0AAE3MAJ2_9BACT</name>
<proteinExistence type="predicted"/>
<accession>A0AAE3MAJ2</accession>
<dbReference type="SUPFAM" id="SSF55729">
    <property type="entry name" value="Acyl-CoA N-acyltransferases (Nat)"/>
    <property type="match status" value="1"/>
</dbReference>
<comment type="caution">
    <text evidence="1">The sequence shown here is derived from an EMBL/GenBank/DDBJ whole genome shotgun (WGS) entry which is preliminary data.</text>
</comment>
<dbReference type="RefSeq" id="WP_301197358.1">
    <property type="nucleotide sequence ID" value="NZ_JAPDPI010000001.1"/>
</dbReference>
<reference evidence="1" key="1">
    <citation type="submission" date="2022-10" db="EMBL/GenBank/DDBJ databases">
        <authorList>
            <person name="Yu W.X."/>
        </authorList>
    </citation>
    <scope>NUCLEOTIDE SEQUENCE</scope>
    <source>
        <strain evidence="1">D04</strain>
    </source>
</reference>
<dbReference type="AlphaFoldDB" id="A0AAE3MAJ2"/>
<dbReference type="InterPro" id="IPR016181">
    <property type="entry name" value="Acyl_CoA_acyltransferase"/>
</dbReference>
<protein>
    <submittedName>
        <fullName evidence="1">GNAT family N-acetyltransferase</fullName>
    </submittedName>
</protein>
<evidence type="ECO:0000313" key="1">
    <source>
        <dbReference type="EMBL" id="MCW3804135.1"/>
    </source>
</evidence>
<sequence length="201" mass="23663">MEKILIFVKHHFAILWRILEGVNDIIFRVVYQGELDKILEEVYNRNNTEEYTFRSLGRIDISDLFYLIDNQNEKDLRYFSPHGFDIVSLQKQLNKSAFLMMGVFCKDQLVGYFFLRFFCNKECFVGRLIDKDFRGKGIGELMNNIMYTISWNMGFRCLSTISKNNTAVISAHKKNTAMVVIKELSNDYLLVEFVQKCKVDN</sequence>